<dbReference type="SMART" id="SM00398">
    <property type="entry name" value="HMG"/>
    <property type="match status" value="1"/>
</dbReference>
<proteinExistence type="inferred from homology"/>
<dbReference type="GO" id="GO:0072091">
    <property type="term" value="P:regulation of stem cell proliferation"/>
    <property type="evidence" value="ECO:0007669"/>
    <property type="project" value="UniProtKB-ARBA"/>
</dbReference>
<feature type="compositionally biased region" description="Polar residues" evidence="14">
    <location>
        <begin position="1034"/>
        <end position="1048"/>
    </location>
</feature>
<reference evidence="16 17" key="1">
    <citation type="submission" date="2015-08" db="EMBL/GenBank/DDBJ databases">
        <title>Ancestral chromatin configuration constrains chromatin evolution on differentiating sex chromosomes in Drosophila.</title>
        <authorList>
            <person name="Zhou Q."/>
            <person name="Bachtrog D."/>
        </authorList>
    </citation>
    <scope>NUCLEOTIDE SEQUENCE [LARGE SCALE GENOMIC DNA]</scope>
    <source>
        <tissue evidence="16">Whole larvae</tissue>
    </source>
</reference>
<feature type="compositionally biased region" description="Low complexity" evidence="14">
    <location>
        <begin position="510"/>
        <end position="524"/>
    </location>
</feature>
<keyword evidence="4" id="KW-0217">Developmental protein</keyword>
<feature type="DNA-binding region" description="HMG box" evidence="13">
    <location>
        <begin position="1104"/>
        <end position="1172"/>
    </location>
</feature>
<dbReference type="PANTHER" id="PTHR10373">
    <property type="entry name" value="TRANSCRIPTION FACTOR 7 FAMILY MEMBER"/>
    <property type="match status" value="1"/>
</dbReference>
<dbReference type="SUPFAM" id="SSF47095">
    <property type="entry name" value="HMG-box"/>
    <property type="match status" value="1"/>
</dbReference>
<name>A0A0M4EL46_DROBS</name>
<dbReference type="STRING" id="30019.A0A0M4EL46"/>
<evidence type="ECO:0000259" key="15">
    <source>
        <dbReference type="PROSITE" id="PS50118"/>
    </source>
</evidence>
<feature type="compositionally biased region" description="Low complexity" evidence="14">
    <location>
        <begin position="957"/>
        <end position="979"/>
    </location>
</feature>
<feature type="region of interest" description="Disordered" evidence="14">
    <location>
        <begin position="1270"/>
        <end position="1331"/>
    </location>
</feature>
<feature type="region of interest" description="Disordered" evidence="14">
    <location>
        <begin position="1179"/>
        <end position="1200"/>
    </location>
</feature>
<gene>
    <name evidence="16" type="ORF">Dbus_chr4g9</name>
</gene>
<feature type="region of interest" description="Disordered" evidence="14">
    <location>
        <begin position="1724"/>
        <end position="1757"/>
    </location>
</feature>
<evidence type="ECO:0000256" key="3">
    <source>
        <dbReference type="ARBA" id="ARBA00022687"/>
    </source>
</evidence>
<evidence type="ECO:0000256" key="12">
    <source>
        <dbReference type="ARBA" id="ARBA00080285"/>
    </source>
</evidence>
<dbReference type="OrthoDB" id="2307332at2759"/>
<dbReference type="FunFam" id="4.10.900.10:FF:000011">
    <property type="entry name" value="Pangolin, isoform Q"/>
    <property type="match status" value="1"/>
</dbReference>
<feature type="compositionally biased region" description="Basic and acidic residues" evidence="14">
    <location>
        <begin position="709"/>
        <end position="721"/>
    </location>
</feature>
<feature type="region of interest" description="Disordered" evidence="14">
    <location>
        <begin position="944"/>
        <end position="979"/>
    </location>
</feature>
<keyword evidence="6 13" id="KW-0238">DNA-binding</keyword>
<feature type="compositionally biased region" description="Basic and acidic residues" evidence="14">
    <location>
        <begin position="19"/>
        <end position="47"/>
    </location>
</feature>
<protein>
    <recommendedName>
        <fullName evidence="12">dTCF</fullName>
    </recommendedName>
</protein>
<dbReference type="PROSITE" id="PS50118">
    <property type="entry name" value="HMG_BOX_2"/>
    <property type="match status" value="1"/>
</dbReference>
<feature type="compositionally biased region" description="Low complexity" evidence="14">
    <location>
        <begin position="1273"/>
        <end position="1290"/>
    </location>
</feature>
<dbReference type="InterPro" id="IPR024940">
    <property type="entry name" value="TCF/LEF"/>
</dbReference>
<feature type="compositionally biased region" description="Polar residues" evidence="14">
    <location>
        <begin position="725"/>
        <end position="736"/>
    </location>
</feature>
<dbReference type="GO" id="GO:0010628">
    <property type="term" value="P:positive regulation of gene expression"/>
    <property type="evidence" value="ECO:0007669"/>
    <property type="project" value="UniProtKB-ARBA"/>
</dbReference>
<dbReference type="GO" id="GO:0045892">
    <property type="term" value="P:negative regulation of DNA-templated transcription"/>
    <property type="evidence" value="ECO:0007669"/>
    <property type="project" value="UniProtKB-ARBA"/>
</dbReference>
<dbReference type="EMBL" id="CP012527">
    <property type="protein sequence ID" value="ALC48071.1"/>
    <property type="molecule type" value="Genomic_DNA"/>
</dbReference>
<dbReference type="OMA" id="LNANTCS"/>
<keyword evidence="3" id="KW-0879">Wnt signaling pathway</keyword>
<feature type="compositionally biased region" description="Low complexity" evidence="14">
    <location>
        <begin position="1809"/>
        <end position="1826"/>
    </location>
</feature>
<feature type="compositionally biased region" description="Polar residues" evidence="14">
    <location>
        <begin position="1291"/>
        <end position="1305"/>
    </location>
</feature>
<comment type="subunit">
    <text evidence="11">Binds to the beta-catenin homolog arm or to gro.</text>
</comment>
<evidence type="ECO:0000256" key="11">
    <source>
        <dbReference type="ARBA" id="ARBA00061799"/>
    </source>
</evidence>
<evidence type="ECO:0000256" key="6">
    <source>
        <dbReference type="ARBA" id="ARBA00023125"/>
    </source>
</evidence>
<dbReference type="GO" id="GO:0060070">
    <property type="term" value="P:canonical Wnt signaling pathway"/>
    <property type="evidence" value="ECO:0007669"/>
    <property type="project" value="TreeGrafter"/>
</dbReference>
<evidence type="ECO:0000256" key="2">
    <source>
        <dbReference type="ARBA" id="ARBA00006569"/>
    </source>
</evidence>
<evidence type="ECO:0000256" key="7">
    <source>
        <dbReference type="ARBA" id="ARBA00023159"/>
    </source>
</evidence>
<comment type="subcellular location">
    <subcellularLocation>
        <location evidence="1">Nucleus</location>
    </subcellularLocation>
</comment>
<dbReference type="GO" id="GO:0007476">
    <property type="term" value="P:imaginal disc-derived wing morphogenesis"/>
    <property type="evidence" value="ECO:0007669"/>
    <property type="project" value="UniProtKB-ARBA"/>
</dbReference>
<dbReference type="PANTHER" id="PTHR10373:SF38">
    <property type="entry name" value="PROTEIN PANGOLIN, ISOFORM J"/>
    <property type="match status" value="1"/>
</dbReference>
<sequence length="1832" mass="195396">MPHTHTRHGSSGDDLGSTDEVKVFKDEGDREDEKISSENLLVEEKSSLIDLTESEEKGSKTVTRPDHSPVFNKLEPHTPSFNMGYLVSPYSYANGAPGGLPVTMASKIGLPPFFCPNGDPLTTPPPAHCGIPPYRLDPKTMGLPRPALYPFAASQYPYPMLSPDMSQVASWHTPSVYSSSSFRTPYPSTLPISTTLSSDFPFSFSPNLLPSVHASPHHVLNSHPSIVASSSKQDCSVQDITTNNRYSRISIPIPSYTLNTIMSDETEVTSATIANQNTSNLTHAIVSSKSLSSSSIVKTTSTASGIALVNYQLSSKTAYPNPVCDDYNENVVKNISEKKGEHIFNAPNVAMPVASALVSELLLRQQQDIMQHWSRLADPIENSGEGECGTAPENATVIHNRIPLALARIYSSNMLSNPKTSAQQQQQMLASQLFYAQFLQQPYLSSAVTQDREHDQQHQWELTESSNVKSASLTRRSDAETEVAAQAFYLSQDNNNNKRKQSDIIEIDMSNNSTSNNNSKSSPNKTEKMAKSSGFSKSRSTSSSTSYFFQEQKTLLLDVKTGLEQLILLGSQFRQGLGTSQYVQYNKSTQSDGMLGKHAANPNLNLYPNCKSSLSSKSNTGSTLELTVQRQLDDNRREIESMLDQVQRLYHQWSSAELYYLRSLQRLGLTPLDVPRTPTHNVMALASIALSAESDMEVKDSEDLRAAAQDREQENIHRQELMTDGNIQSTSSSTNTAHRTLKDIENIILQQAASANHQKYFSFLSASQAHSDPENSGSDGDGDGEGDTDSNNGNEHNHALGPDYEDELESTPSPECIWHPKANTSGEPRENCSTAAEIILEYASLSARPKLSSLRTPGGIDLNSPEIVHSQQENCPLSVVNLSPIAAPHLATIQRDCDLTTGYLSEIQFPPTPATPPTSSNSSCSTGPMVAAANSTGAGINNKLHRRKSRYARRIETPVPSSSTSTSTSASPPELESSSYKVVAIRRAHACVSSSMAAATPPPVIRCGSAVTTLQERTFTDILKAQFGSLKATSRASSVSSVGNTQTAADGRNDSCDGDPISDAPYDLSIGTRLKKINLDSKSSSNSQANDCKDNSNDKKKPHIKKPLNAFMLYMKEMRAKVVAECTLKESAAINQILGRRWHELSREEQSKYYEKARQERQLHMELYPGWSARDNYGYVSKKKKRKKDRSTSDSGGNNMKKCRARFGLDQQNQWCKPCSPSVGLGIISSTNNCVGGMVSGCGAAGGGSGPVGISVGMLAPGMGMGATVMLPNSSSSSSSSQTSSNGNGSAPLNANTCSQPSTDRNGGGGGGGGGGVGPTASSQQLSPQAPPTYIQENFHLIDFTAVGTTLNKNQRKKKCIRYMEALNGIGAMGEDGSGMDDTGNISQLSDDDDEDDDLGAGSCGSADEVERNKAPDTEDNESMNHSLSSPGCLSGLSSLQSPSTTTSLASPLNANMLTSPATPSVLSLSLSVNNSEHASATTPYSQPRSGSGSSSGSTCSINHSINTPNTSSTTSPATTTAGKQPTGPVLVSATTSTSSMSSKANERAMMLGTRFSHLGMGLSLPGGGNVDQMFHTHSHTQPHTHLAVSIANMNTSISNSSSTPTSSNTAATNNSNPITSTSFQTNNICNLSNYSKNKLSTTTVTATTSAIAAVSTPAALTPVATSLHRNPIGANPHDINNPLSINQLTKRRVIHNIPLMDGCDAAQSINMASASATLRHNHNTVTPTTTHHHRPYSHAHSHPQGLPPPHHSFFANSNFSQQFHQHLSNHLAATTATTGGVGIGVGIAVDSGSGQGSELPTLKHRSTSEAAAAASSSATPNASEPGAISVS</sequence>
<dbReference type="SMART" id="SM01366">
    <property type="entry name" value="c-clamp"/>
    <property type="match status" value="1"/>
</dbReference>
<feature type="compositionally biased region" description="Polar residues" evidence="14">
    <location>
        <begin position="459"/>
        <end position="474"/>
    </location>
</feature>
<feature type="region of interest" description="Disordered" evidence="14">
    <location>
        <begin position="709"/>
        <end position="736"/>
    </location>
</feature>
<dbReference type="GO" id="GO:0001228">
    <property type="term" value="F:DNA-binding transcription activator activity, RNA polymerase II-specific"/>
    <property type="evidence" value="ECO:0007669"/>
    <property type="project" value="UniProtKB-ARBA"/>
</dbReference>
<dbReference type="GO" id="GO:0035277">
    <property type="term" value="P:spiracle morphogenesis, open tracheal system"/>
    <property type="evidence" value="ECO:0007669"/>
    <property type="project" value="UniProtKB-ARBA"/>
</dbReference>
<dbReference type="InterPro" id="IPR036910">
    <property type="entry name" value="HMG_box_dom_sf"/>
</dbReference>
<keyword evidence="5" id="KW-0805">Transcription regulation</keyword>
<dbReference type="GO" id="GO:0007367">
    <property type="term" value="P:segment polarity determination"/>
    <property type="evidence" value="ECO:0007669"/>
    <property type="project" value="UniProtKB-KW"/>
</dbReference>
<evidence type="ECO:0000256" key="10">
    <source>
        <dbReference type="ARBA" id="ARBA00053480"/>
    </source>
</evidence>
<dbReference type="GO" id="GO:0007500">
    <property type="term" value="P:mesodermal cell fate determination"/>
    <property type="evidence" value="ECO:0007669"/>
    <property type="project" value="UniProtKB-ARBA"/>
</dbReference>
<dbReference type="FunFam" id="1.10.30.10:FF:000001">
    <property type="entry name" value="transcription factor 7 isoform X2"/>
    <property type="match status" value="1"/>
</dbReference>
<dbReference type="InterPro" id="IPR013558">
    <property type="entry name" value="CTNNB1-bd_N"/>
</dbReference>
<feature type="region of interest" description="Disordered" evidence="14">
    <location>
        <begin position="1795"/>
        <end position="1832"/>
    </location>
</feature>
<dbReference type="GO" id="GO:1990907">
    <property type="term" value="C:beta-catenin-TCF complex"/>
    <property type="evidence" value="ECO:0007669"/>
    <property type="project" value="TreeGrafter"/>
</dbReference>
<dbReference type="Pfam" id="PF08347">
    <property type="entry name" value="CTNNB1_binding"/>
    <property type="match status" value="1"/>
</dbReference>
<feature type="compositionally biased region" description="Basic and acidic residues" evidence="14">
    <location>
        <begin position="54"/>
        <end position="67"/>
    </location>
</feature>
<dbReference type="SMR" id="A0A0M4EL46"/>
<evidence type="ECO:0000256" key="8">
    <source>
        <dbReference type="ARBA" id="ARBA00023163"/>
    </source>
</evidence>
<dbReference type="GO" id="GO:0001222">
    <property type="term" value="F:transcription corepressor binding"/>
    <property type="evidence" value="ECO:0007669"/>
    <property type="project" value="UniProtKB-ARBA"/>
</dbReference>
<evidence type="ECO:0000256" key="9">
    <source>
        <dbReference type="ARBA" id="ARBA00023242"/>
    </source>
</evidence>
<evidence type="ECO:0000256" key="14">
    <source>
        <dbReference type="SAM" id="MobiDB-lite"/>
    </source>
</evidence>
<feature type="region of interest" description="Disordered" evidence="14">
    <location>
        <begin position="1079"/>
        <end position="1104"/>
    </location>
</feature>
<dbReference type="Pfam" id="PF00505">
    <property type="entry name" value="HMG_box"/>
    <property type="match status" value="1"/>
</dbReference>
<organism evidence="16 17">
    <name type="scientific">Drosophila busckii</name>
    <name type="common">Fruit fly</name>
    <dbReference type="NCBI Taxonomy" id="30019"/>
    <lineage>
        <taxon>Eukaryota</taxon>
        <taxon>Metazoa</taxon>
        <taxon>Ecdysozoa</taxon>
        <taxon>Arthropoda</taxon>
        <taxon>Hexapoda</taxon>
        <taxon>Insecta</taxon>
        <taxon>Pterygota</taxon>
        <taxon>Neoptera</taxon>
        <taxon>Endopterygota</taxon>
        <taxon>Diptera</taxon>
        <taxon>Brachycera</taxon>
        <taxon>Muscomorpha</taxon>
        <taxon>Ephydroidea</taxon>
        <taxon>Drosophilidae</taxon>
        <taxon>Drosophila</taxon>
    </lineage>
</organism>
<feature type="region of interest" description="Disordered" evidence="14">
    <location>
        <begin position="1479"/>
        <end position="1544"/>
    </location>
</feature>
<feature type="region of interest" description="Disordered" evidence="14">
    <location>
        <begin position="449"/>
        <end position="474"/>
    </location>
</feature>
<dbReference type="InterPro" id="IPR009071">
    <property type="entry name" value="HMG_box_dom"/>
</dbReference>
<feature type="region of interest" description="Disordered" evidence="14">
    <location>
        <begin position="1"/>
        <end position="72"/>
    </location>
</feature>
<feature type="compositionally biased region" description="Low complexity" evidence="14">
    <location>
        <begin position="531"/>
        <end position="542"/>
    </location>
</feature>
<dbReference type="Gene3D" id="1.10.30.10">
    <property type="entry name" value="High mobility group box domain"/>
    <property type="match status" value="1"/>
</dbReference>
<dbReference type="GO" id="GO:0007435">
    <property type="term" value="P:salivary gland morphogenesis"/>
    <property type="evidence" value="ECO:0007669"/>
    <property type="project" value="UniProtKB-ARBA"/>
</dbReference>
<feature type="compositionally biased region" description="Low complexity" evidence="14">
    <location>
        <begin position="1533"/>
        <end position="1543"/>
    </location>
</feature>
<dbReference type="GO" id="GO:0000978">
    <property type="term" value="F:RNA polymerase II cis-regulatory region sequence-specific DNA binding"/>
    <property type="evidence" value="ECO:0007669"/>
    <property type="project" value="TreeGrafter"/>
</dbReference>
<evidence type="ECO:0000313" key="17">
    <source>
        <dbReference type="Proteomes" id="UP000494163"/>
    </source>
</evidence>
<evidence type="ECO:0000256" key="1">
    <source>
        <dbReference type="ARBA" id="ARBA00004123"/>
    </source>
</evidence>
<dbReference type="CDD" id="cd21996">
    <property type="entry name" value="HMG-box_TCF7-like"/>
    <property type="match status" value="1"/>
</dbReference>
<keyword evidence="17" id="KW-1185">Reference proteome</keyword>
<comment type="function">
    <text evidence="10">Segment polarity protein. Functions together with arm to transduce the Wingless (Wg) signal in embryos and in developing adult tissues. Acts as a transcriptional activator, but in the absence of arm, it binds to gro and acts as a transcriptional repressor of wg-responsive genes.</text>
</comment>
<feature type="region of interest" description="Disordered" evidence="14">
    <location>
        <begin position="507"/>
        <end position="542"/>
    </location>
</feature>
<feature type="compositionally biased region" description="Polar residues" evidence="14">
    <location>
        <begin position="1080"/>
        <end position="1089"/>
    </location>
</feature>
<feature type="domain" description="HMG box" evidence="15">
    <location>
        <begin position="1104"/>
        <end position="1172"/>
    </location>
</feature>
<feature type="compositionally biased region" description="Low complexity" evidence="14">
    <location>
        <begin position="1427"/>
        <end position="1452"/>
    </location>
</feature>
<keyword evidence="7" id="KW-0010">Activator</keyword>
<feature type="region of interest" description="Disordered" evidence="14">
    <location>
        <begin position="1372"/>
        <end position="1452"/>
    </location>
</feature>
<keyword evidence="8" id="KW-0804">Transcription</keyword>
<keyword evidence="9 13" id="KW-0539">Nucleus</keyword>
<feature type="region of interest" description="Disordered" evidence="14">
    <location>
        <begin position="1596"/>
        <end position="1619"/>
    </location>
</feature>
<dbReference type="Proteomes" id="UP000494163">
    <property type="component" value="Chromosome 4"/>
</dbReference>
<evidence type="ECO:0000256" key="5">
    <source>
        <dbReference type="ARBA" id="ARBA00023015"/>
    </source>
</evidence>
<feature type="compositionally biased region" description="Polar residues" evidence="14">
    <location>
        <begin position="1479"/>
        <end position="1489"/>
    </location>
</feature>
<feature type="compositionally biased region" description="Acidic residues" evidence="14">
    <location>
        <begin position="1390"/>
        <end position="1399"/>
    </location>
</feature>
<dbReference type="GO" id="GO:0019900">
    <property type="term" value="F:kinase binding"/>
    <property type="evidence" value="ECO:0007669"/>
    <property type="project" value="UniProtKB-ARBA"/>
</dbReference>
<keyword evidence="4" id="KW-0709">Segmentation polarity protein</keyword>
<dbReference type="InterPro" id="IPR027397">
    <property type="entry name" value="Catenin-bd_sf"/>
</dbReference>
<accession>A0A0M4EL46</accession>
<feature type="region of interest" description="Disordered" evidence="14">
    <location>
        <begin position="767"/>
        <end position="829"/>
    </location>
</feature>
<feature type="compositionally biased region" description="Basic residues" evidence="14">
    <location>
        <begin position="1731"/>
        <end position="1742"/>
    </location>
</feature>
<comment type="similarity">
    <text evidence="2">Belongs to the TCF/LEF family.</text>
</comment>
<feature type="region of interest" description="Disordered" evidence="14">
    <location>
        <begin position="1034"/>
        <end position="1062"/>
    </location>
</feature>
<feature type="compositionally biased region" description="Low complexity" evidence="14">
    <location>
        <begin position="1507"/>
        <end position="1522"/>
    </location>
</feature>
<dbReference type="GO" id="GO:0000785">
    <property type="term" value="C:chromatin"/>
    <property type="evidence" value="ECO:0007669"/>
    <property type="project" value="TreeGrafter"/>
</dbReference>
<dbReference type="Gene3D" id="4.10.900.10">
    <property type="entry name" value="TCF3-CBD (Catenin binding domain)"/>
    <property type="match status" value="1"/>
</dbReference>
<evidence type="ECO:0000313" key="16">
    <source>
        <dbReference type="EMBL" id="ALC48071.1"/>
    </source>
</evidence>
<evidence type="ECO:0000256" key="4">
    <source>
        <dbReference type="ARBA" id="ARBA00022716"/>
    </source>
</evidence>
<evidence type="ECO:0000256" key="13">
    <source>
        <dbReference type="PROSITE-ProRule" id="PRU00267"/>
    </source>
</evidence>
<feature type="compositionally biased region" description="Gly residues" evidence="14">
    <location>
        <begin position="1306"/>
        <end position="1318"/>
    </location>
</feature>